<evidence type="ECO:0000313" key="3">
    <source>
        <dbReference type="Proteomes" id="UP001066276"/>
    </source>
</evidence>
<dbReference type="Proteomes" id="UP001066276">
    <property type="component" value="Chromosome 6"/>
</dbReference>
<reference evidence="2" key="1">
    <citation type="journal article" date="2022" name="bioRxiv">
        <title>Sequencing and chromosome-scale assembly of the giantPleurodeles waltlgenome.</title>
        <authorList>
            <person name="Brown T."/>
            <person name="Elewa A."/>
            <person name="Iarovenko S."/>
            <person name="Subramanian E."/>
            <person name="Araus A.J."/>
            <person name="Petzold A."/>
            <person name="Susuki M."/>
            <person name="Suzuki K.-i.T."/>
            <person name="Hayashi T."/>
            <person name="Toyoda A."/>
            <person name="Oliveira C."/>
            <person name="Osipova E."/>
            <person name="Leigh N.D."/>
            <person name="Simon A."/>
            <person name="Yun M.H."/>
        </authorList>
    </citation>
    <scope>NUCLEOTIDE SEQUENCE</scope>
    <source>
        <strain evidence="2">20211129_DDA</strain>
        <tissue evidence="2">Liver</tissue>
    </source>
</reference>
<sequence>MDTQPGLQQRGPRGSTRGSLAPGGSQPHRARKQPPRLADFKLQAVITGSRWVGKTSLMADYTSLTTPSARPSSLLWNAGLGELPKPDMGQIGSLIIALHARCLTNRSFPLAPTRFGYVTHCKK</sequence>
<comment type="caution">
    <text evidence="2">The sequence shown here is derived from an EMBL/GenBank/DDBJ whole genome shotgun (WGS) entry which is preliminary data.</text>
</comment>
<accession>A0AAV7QZQ9</accession>
<dbReference type="EMBL" id="JANPWB010000010">
    <property type="protein sequence ID" value="KAJ1144917.1"/>
    <property type="molecule type" value="Genomic_DNA"/>
</dbReference>
<protein>
    <submittedName>
        <fullName evidence="2">Uncharacterized protein</fullName>
    </submittedName>
</protein>
<feature type="region of interest" description="Disordered" evidence="1">
    <location>
        <begin position="1"/>
        <end position="38"/>
    </location>
</feature>
<name>A0AAV7QZQ9_PLEWA</name>
<evidence type="ECO:0000313" key="2">
    <source>
        <dbReference type="EMBL" id="KAJ1144917.1"/>
    </source>
</evidence>
<gene>
    <name evidence="2" type="ORF">NDU88_011211</name>
</gene>
<evidence type="ECO:0000256" key="1">
    <source>
        <dbReference type="SAM" id="MobiDB-lite"/>
    </source>
</evidence>
<proteinExistence type="predicted"/>
<keyword evidence="3" id="KW-1185">Reference proteome</keyword>
<dbReference type="AlphaFoldDB" id="A0AAV7QZQ9"/>
<organism evidence="2 3">
    <name type="scientific">Pleurodeles waltl</name>
    <name type="common">Iberian ribbed newt</name>
    <dbReference type="NCBI Taxonomy" id="8319"/>
    <lineage>
        <taxon>Eukaryota</taxon>
        <taxon>Metazoa</taxon>
        <taxon>Chordata</taxon>
        <taxon>Craniata</taxon>
        <taxon>Vertebrata</taxon>
        <taxon>Euteleostomi</taxon>
        <taxon>Amphibia</taxon>
        <taxon>Batrachia</taxon>
        <taxon>Caudata</taxon>
        <taxon>Salamandroidea</taxon>
        <taxon>Salamandridae</taxon>
        <taxon>Pleurodelinae</taxon>
        <taxon>Pleurodeles</taxon>
    </lineage>
</organism>